<evidence type="ECO:0000313" key="2">
    <source>
        <dbReference type="Proteomes" id="UP000238375"/>
    </source>
</evidence>
<organism evidence="1 2">
    <name type="scientific">Spirosoma oryzae</name>
    <dbReference type="NCBI Taxonomy" id="1469603"/>
    <lineage>
        <taxon>Bacteria</taxon>
        <taxon>Pseudomonadati</taxon>
        <taxon>Bacteroidota</taxon>
        <taxon>Cytophagia</taxon>
        <taxon>Cytophagales</taxon>
        <taxon>Cytophagaceae</taxon>
        <taxon>Spirosoma</taxon>
    </lineage>
</organism>
<comment type="caution">
    <text evidence="1">The sequence shown here is derived from an EMBL/GenBank/DDBJ whole genome shotgun (WGS) entry which is preliminary data.</text>
</comment>
<sequence>MAVSFFCFICKQIPSFLLEKYQLPHQSSELLIELQYLPCLDYLTGIAQFGRVSIEAEEHYQKQSYRNRCYVRTANKIEALTVPVERGTHHQPIRDLRIDGNQRWQQQHWRTLTAAYGRSPFFEYYAPYLAPVYERNWPFLFDLNWELLTICLKLFQIKTPVVLTDWYQTEAGPGQFDARSRLIPQNRGHTQLFGRPVPYEQNFGPDFVPNLSGVDLLFCQGPAAREYLVSRESAAVIAT</sequence>
<name>A0A2T0SQ88_9BACT</name>
<dbReference type="InterPro" id="IPR014985">
    <property type="entry name" value="WbqC"/>
</dbReference>
<dbReference type="AlphaFoldDB" id="A0A2T0SQ88"/>
<evidence type="ECO:0000313" key="1">
    <source>
        <dbReference type="EMBL" id="PRY35533.1"/>
    </source>
</evidence>
<proteinExistence type="predicted"/>
<gene>
    <name evidence="1" type="ORF">CLV58_114118</name>
</gene>
<accession>A0A2T0SQ88</accession>
<dbReference type="EMBL" id="PVTE01000014">
    <property type="protein sequence ID" value="PRY35533.1"/>
    <property type="molecule type" value="Genomic_DNA"/>
</dbReference>
<protein>
    <submittedName>
        <fullName evidence="1">WbqC-like protein</fullName>
    </submittedName>
</protein>
<dbReference type="OrthoDB" id="1523452at2"/>
<dbReference type="Pfam" id="PF08889">
    <property type="entry name" value="WbqC"/>
    <property type="match status" value="1"/>
</dbReference>
<dbReference type="Proteomes" id="UP000238375">
    <property type="component" value="Unassembled WGS sequence"/>
</dbReference>
<keyword evidence="2" id="KW-1185">Reference proteome</keyword>
<reference evidence="1 2" key="1">
    <citation type="submission" date="2018-03" db="EMBL/GenBank/DDBJ databases">
        <title>Genomic Encyclopedia of Archaeal and Bacterial Type Strains, Phase II (KMG-II): from individual species to whole genera.</title>
        <authorList>
            <person name="Goeker M."/>
        </authorList>
    </citation>
    <scope>NUCLEOTIDE SEQUENCE [LARGE SCALE GENOMIC DNA]</scope>
    <source>
        <strain evidence="1 2">DSM 28354</strain>
    </source>
</reference>